<reference evidence="3" key="1">
    <citation type="submission" date="2019-11" db="EMBL/GenBank/DDBJ databases">
        <title>Complete genome sequence of Corynebacterium kalinowskii 1959, a novel Corynebacterium species isolated from soil of a small paddock in Vilsendorf, Germany.</title>
        <authorList>
            <person name="Schaffert L."/>
            <person name="Ruwe M."/>
            <person name="Milse J."/>
            <person name="Hanuschka K."/>
            <person name="Ortseifen V."/>
            <person name="Droste J."/>
            <person name="Brandt D."/>
            <person name="Schlueter L."/>
            <person name="Kutter Y."/>
            <person name="Vinke S."/>
            <person name="Viehoefer P."/>
            <person name="Jacob L."/>
            <person name="Luebke N.-C."/>
            <person name="Schulte-Berndt E."/>
            <person name="Hain C."/>
            <person name="Linder M."/>
            <person name="Schmidt P."/>
            <person name="Wollenschlaeger L."/>
            <person name="Luttermann T."/>
            <person name="Thieme E."/>
            <person name="Hassa J."/>
            <person name="Haak M."/>
            <person name="Wittchen M."/>
            <person name="Mentz A."/>
            <person name="Persicke M."/>
            <person name="Busche T."/>
            <person name="Ruckert C."/>
        </authorList>
    </citation>
    <scope>NUCLEOTIDE SEQUENCE [LARGE SCALE GENOMIC DNA]</scope>
    <source>
        <strain evidence="3">1959</strain>
    </source>
</reference>
<name>A0A6B8W0C5_9CORY</name>
<evidence type="ECO:0000313" key="2">
    <source>
        <dbReference type="EMBL" id="QGU01198.1"/>
    </source>
</evidence>
<keyword evidence="1" id="KW-0472">Membrane</keyword>
<evidence type="ECO:0000256" key="1">
    <source>
        <dbReference type="SAM" id="Phobius"/>
    </source>
</evidence>
<sequence>MNFGYVMRSIAAVLAGILIVGNWVYLSIARPKIQWGGQFQSAAEVQ</sequence>
<keyword evidence="1" id="KW-0812">Transmembrane</keyword>
<keyword evidence="3" id="KW-1185">Reference proteome</keyword>
<gene>
    <name evidence="2" type="ORF">CKALI_01495</name>
</gene>
<organism evidence="2 3">
    <name type="scientific">Corynebacterium kalinowskii</name>
    <dbReference type="NCBI Taxonomy" id="2675216"/>
    <lineage>
        <taxon>Bacteria</taxon>
        <taxon>Bacillati</taxon>
        <taxon>Actinomycetota</taxon>
        <taxon>Actinomycetes</taxon>
        <taxon>Mycobacteriales</taxon>
        <taxon>Corynebacteriaceae</taxon>
        <taxon>Corynebacterium</taxon>
    </lineage>
</organism>
<dbReference type="AlphaFoldDB" id="A0A6B8W0C5"/>
<dbReference type="Proteomes" id="UP000427071">
    <property type="component" value="Chromosome"/>
</dbReference>
<dbReference type="EMBL" id="CP046452">
    <property type="protein sequence ID" value="QGU01198.1"/>
    <property type="molecule type" value="Genomic_DNA"/>
</dbReference>
<proteinExistence type="predicted"/>
<dbReference type="KEGG" id="ckw:CKALI_01495"/>
<accession>A0A6B8W0C5</accession>
<evidence type="ECO:0000313" key="3">
    <source>
        <dbReference type="Proteomes" id="UP000427071"/>
    </source>
</evidence>
<feature type="transmembrane region" description="Helical" evidence="1">
    <location>
        <begin position="6"/>
        <end position="26"/>
    </location>
</feature>
<keyword evidence="1" id="KW-1133">Transmembrane helix</keyword>
<protein>
    <submittedName>
        <fullName evidence="2">Uncharacterized protein</fullName>
    </submittedName>
</protein>